<evidence type="ECO:0000313" key="2">
    <source>
        <dbReference type="EMBL" id="KKZ68024.1"/>
    </source>
</evidence>
<dbReference type="Proteomes" id="UP000034164">
    <property type="component" value="Unassembled WGS sequence"/>
</dbReference>
<organism evidence="2 3">
    <name type="scientific">[Emmonsia] crescens</name>
    <dbReference type="NCBI Taxonomy" id="73230"/>
    <lineage>
        <taxon>Eukaryota</taxon>
        <taxon>Fungi</taxon>
        <taxon>Dikarya</taxon>
        <taxon>Ascomycota</taxon>
        <taxon>Pezizomycotina</taxon>
        <taxon>Eurotiomycetes</taxon>
        <taxon>Eurotiomycetidae</taxon>
        <taxon>Onygenales</taxon>
        <taxon>Ajellomycetaceae</taxon>
        <taxon>Emergomyces</taxon>
    </lineage>
</organism>
<evidence type="ECO:0008006" key="4">
    <source>
        <dbReference type="Google" id="ProtNLM"/>
    </source>
</evidence>
<dbReference type="VEuPathDB" id="FungiDB:EMCG_06234"/>
<sequence length="692" mass="78529">MHPILSSNLNPRELFPVLLIYSFLALQPVLDHGAQLPLLLSTPSIPFIYQHPVLISTSPASHINIPDELQDPYPEDEEEEGQLSIVVPNQPVSDSTLEPEIPKSESGVNNRYPAHVAHGNLRDPESALIPKLLSDPWRKSDLSILCQQMRAKTRAAITILSSLITYVSINSLARALNPSAFIWYDEDREESRWVATSDSWWDRKACRWLSLCGVAHFEGVKGRFGHRKAAQEGQIPLKHGEKQEWESYWTSGNNKTRPEDWANDERRLRMIPDYVLEYAPLVHLFSGEQFWPGDIAEHLYHITPQLNYTPIQAQAEHPTLADLDELNTWQNGRYVFLTSNDNVEDRPPWLEAKKNIPNLDDTEGELEWDRGIHDVQGDVARDDMEDWYDVGGGSPRYEGGDRADSDSHSRPIPAETVEWEDFVDDGAAAWSDKRGTRDEKNNKPGRSKAPAVLIVMDKGKGVVDAFWFYFYSFNLGNIVLNVRFGNHVGDWEHSLVRFHNGKPKAVFFSEHSSGEAYSYDAVEKIGKRPVIYSAAGTHAMYPTPGTHAYILPWGLLHDQTDRGPLWDPARNYHAYTYDHDNDTLRAANITPHAPTEWFYFAGHWGDKFYPLGDGRQYRFAGQYHYVNGPLGPRFKDLGRQKICGGAATDPCVIRNWIGGSMRPKRWVNVGEGEMMSEEDLGRVFGKNGTTEL</sequence>
<accession>A0A0G2J6X8</accession>
<dbReference type="Pfam" id="PF06101">
    <property type="entry name" value="Vps62"/>
    <property type="match status" value="1"/>
</dbReference>
<reference evidence="3" key="1">
    <citation type="journal article" date="2015" name="PLoS Genet.">
        <title>The dynamic genome and transcriptome of the human fungal pathogen Blastomyces and close relative Emmonsia.</title>
        <authorList>
            <person name="Munoz J.F."/>
            <person name="Gauthier G.M."/>
            <person name="Desjardins C.A."/>
            <person name="Gallo J.E."/>
            <person name="Holder J."/>
            <person name="Sullivan T.D."/>
            <person name="Marty A.J."/>
            <person name="Carmen J.C."/>
            <person name="Chen Z."/>
            <person name="Ding L."/>
            <person name="Gujja S."/>
            <person name="Magrini V."/>
            <person name="Misas E."/>
            <person name="Mitreva M."/>
            <person name="Priest M."/>
            <person name="Saif S."/>
            <person name="Whiston E.A."/>
            <person name="Young S."/>
            <person name="Zeng Q."/>
            <person name="Goldman W.E."/>
            <person name="Mardis E.R."/>
            <person name="Taylor J.W."/>
            <person name="McEwen J.G."/>
            <person name="Clay O.K."/>
            <person name="Klein B.S."/>
            <person name="Cuomo C.A."/>
        </authorList>
    </citation>
    <scope>NUCLEOTIDE SEQUENCE [LARGE SCALE GENOMIC DNA]</scope>
    <source>
        <strain evidence="3">UAMH 3008</strain>
    </source>
</reference>
<comment type="caution">
    <text evidence="2">The sequence shown here is derived from an EMBL/GenBank/DDBJ whole genome shotgun (WGS) entry which is preliminary data.</text>
</comment>
<feature type="region of interest" description="Disordered" evidence="1">
    <location>
        <begin position="390"/>
        <end position="415"/>
    </location>
</feature>
<dbReference type="PANTHER" id="PTHR48172">
    <property type="match status" value="1"/>
</dbReference>
<evidence type="ECO:0000313" key="3">
    <source>
        <dbReference type="Proteomes" id="UP000034164"/>
    </source>
</evidence>
<name>A0A0G2J6X8_9EURO</name>
<dbReference type="AlphaFoldDB" id="A0A0G2J6X8"/>
<dbReference type="EMBL" id="LCZI01000155">
    <property type="protein sequence ID" value="KKZ68024.1"/>
    <property type="molecule type" value="Genomic_DNA"/>
</dbReference>
<feature type="compositionally biased region" description="Basic and acidic residues" evidence="1">
    <location>
        <begin position="398"/>
        <end position="409"/>
    </location>
</feature>
<evidence type="ECO:0000256" key="1">
    <source>
        <dbReference type="SAM" id="MobiDB-lite"/>
    </source>
</evidence>
<dbReference type="PANTHER" id="PTHR48172:SF2">
    <property type="entry name" value="VACUOLAR PROTEIN SORTING PROTEIN 62"/>
    <property type="match status" value="1"/>
</dbReference>
<proteinExistence type="predicted"/>
<dbReference type="InterPro" id="IPR009291">
    <property type="entry name" value="Vps62"/>
</dbReference>
<gene>
    <name evidence="2" type="ORF">EMCG_06234</name>
</gene>
<dbReference type="OrthoDB" id="188042at2759"/>
<protein>
    <recommendedName>
        <fullName evidence="4">Vacuolar protein sorting-associated protein 62</fullName>
    </recommendedName>
</protein>